<reference evidence="2 3" key="1">
    <citation type="journal article" date="2019" name="Int. J. Syst. Evol. Microbiol.">
        <title>The Global Catalogue of Microorganisms (GCM) 10K type strain sequencing project: providing services to taxonomists for standard genome sequencing and annotation.</title>
        <authorList>
            <consortium name="The Broad Institute Genomics Platform"/>
            <consortium name="The Broad Institute Genome Sequencing Center for Infectious Disease"/>
            <person name="Wu L."/>
            <person name="Ma J."/>
        </authorList>
    </citation>
    <scope>NUCLEOTIDE SEQUENCE [LARGE SCALE GENOMIC DNA]</scope>
    <source>
        <strain evidence="2 3">JCM 16327</strain>
    </source>
</reference>
<accession>A0AAV3SY84</accession>
<dbReference type="RefSeq" id="WP_227261870.1">
    <property type="nucleotide sequence ID" value="NZ_BAAADU010000002.1"/>
</dbReference>
<organism evidence="2 3">
    <name type="scientific">Salarchaeum japonicum</name>
    <dbReference type="NCBI Taxonomy" id="555573"/>
    <lineage>
        <taxon>Archaea</taxon>
        <taxon>Methanobacteriati</taxon>
        <taxon>Methanobacteriota</taxon>
        <taxon>Stenosarchaea group</taxon>
        <taxon>Halobacteria</taxon>
        <taxon>Halobacteriales</taxon>
        <taxon>Halobacteriaceae</taxon>
    </lineage>
</organism>
<comment type="caution">
    <text evidence="2">The sequence shown here is derived from an EMBL/GenBank/DDBJ whole genome shotgun (WGS) entry which is preliminary data.</text>
</comment>
<dbReference type="SUPFAM" id="SSF46785">
    <property type="entry name" value="Winged helix' DNA-binding domain"/>
    <property type="match status" value="1"/>
</dbReference>
<dbReference type="AlphaFoldDB" id="A0AAV3SY84"/>
<evidence type="ECO:0000256" key="1">
    <source>
        <dbReference type="SAM" id="MobiDB-lite"/>
    </source>
</evidence>
<gene>
    <name evidence="2" type="ORF">GCM10009019_04150</name>
</gene>
<name>A0AAV3SY84_9EURY</name>
<dbReference type="Gene3D" id="1.10.10.10">
    <property type="entry name" value="Winged helix-like DNA-binding domain superfamily/Winged helix DNA-binding domain"/>
    <property type="match status" value="1"/>
</dbReference>
<dbReference type="Proteomes" id="UP001500194">
    <property type="component" value="Unassembled WGS sequence"/>
</dbReference>
<dbReference type="InterPro" id="IPR036388">
    <property type="entry name" value="WH-like_DNA-bd_sf"/>
</dbReference>
<protein>
    <submittedName>
        <fullName evidence="2">Uncharacterized protein</fullName>
    </submittedName>
</protein>
<dbReference type="EMBL" id="BAAADU010000002">
    <property type="protein sequence ID" value="GAA0645216.1"/>
    <property type="molecule type" value="Genomic_DNA"/>
</dbReference>
<dbReference type="InterPro" id="IPR036390">
    <property type="entry name" value="WH_DNA-bd_sf"/>
</dbReference>
<feature type="region of interest" description="Disordered" evidence="1">
    <location>
        <begin position="74"/>
        <end position="100"/>
    </location>
</feature>
<sequence length="100" mass="10948">MSGTDSEPTTTVSAEDVLEVVETMEPPVVTTSDISNVLGCSTDDARARLNALHERGLVRRRKTSGIVLWWVPRGDAERPDPIDMGETNALEETEASHTRN</sequence>
<proteinExistence type="predicted"/>
<dbReference type="GeneID" id="68572471"/>
<keyword evidence="3" id="KW-1185">Reference proteome</keyword>
<evidence type="ECO:0000313" key="3">
    <source>
        <dbReference type="Proteomes" id="UP001500194"/>
    </source>
</evidence>
<evidence type="ECO:0000313" key="2">
    <source>
        <dbReference type="EMBL" id="GAA0645216.1"/>
    </source>
</evidence>